<keyword evidence="2" id="KW-1185">Reference proteome</keyword>
<dbReference type="HOGENOM" id="CLU_1822811_0_0_11"/>
<dbReference type="EMBL" id="CP007155">
    <property type="protein sequence ID" value="AHH98615.1"/>
    <property type="molecule type" value="Genomic_DNA"/>
</dbReference>
<dbReference type="RefSeq" id="WP_081789503.1">
    <property type="nucleotide sequence ID" value="NZ_CP007155.1"/>
</dbReference>
<protein>
    <submittedName>
        <fullName evidence="1">Uncharacterized protein</fullName>
    </submittedName>
</protein>
<reference evidence="1 2" key="1">
    <citation type="journal article" date="2014" name="BMC Genomics">
        <title>Complete genome sequence of producer of the glycopeptide antibiotic Aculeximycin Kutzneria albida DSM 43870T, a representative of minor genus of Pseudonocardiaceae.</title>
        <authorList>
            <person name="Rebets Y."/>
            <person name="Tokovenko B."/>
            <person name="Lushchyk I."/>
            <person name="Ruckert C."/>
            <person name="Zaburannyi N."/>
            <person name="Bechthold A."/>
            <person name="Kalinowski J."/>
            <person name="Luzhetskyy A."/>
        </authorList>
    </citation>
    <scope>NUCLEOTIDE SEQUENCE [LARGE SCALE GENOMIC DNA]</scope>
    <source>
        <strain evidence="1">DSM 43870</strain>
    </source>
</reference>
<dbReference type="Proteomes" id="UP000019225">
    <property type="component" value="Chromosome"/>
</dbReference>
<sequence>MHTINRSITTVTILRAIAHSPNFESFGAEIERQTELNGASVYGAIRRLTERGYLRVTRKEPAKHGTPRRYVQLTELGRELATSWGVMRRETLAAERLRIIADVLRLPDGERLRHAADLLDEHAPSDADFDPAALVNATLGG</sequence>
<evidence type="ECO:0000313" key="2">
    <source>
        <dbReference type="Proteomes" id="UP000019225"/>
    </source>
</evidence>
<dbReference type="eggNOG" id="ENOG503221Q">
    <property type="taxonomic scope" value="Bacteria"/>
</dbReference>
<dbReference type="AlphaFoldDB" id="W5WD00"/>
<name>W5WD00_9PSEU</name>
<dbReference type="Gene3D" id="1.10.10.10">
    <property type="entry name" value="Winged helix-like DNA-binding domain superfamily/Winged helix DNA-binding domain"/>
    <property type="match status" value="1"/>
</dbReference>
<dbReference type="OrthoDB" id="122286at2"/>
<dbReference type="SUPFAM" id="SSF46785">
    <property type="entry name" value="Winged helix' DNA-binding domain"/>
    <property type="match status" value="1"/>
</dbReference>
<gene>
    <name evidence="1" type="ORF">KALB_5253</name>
</gene>
<dbReference type="InterPro" id="IPR036390">
    <property type="entry name" value="WH_DNA-bd_sf"/>
</dbReference>
<dbReference type="KEGG" id="kal:KALB_5253"/>
<proteinExistence type="predicted"/>
<accession>W5WD00</accession>
<evidence type="ECO:0000313" key="1">
    <source>
        <dbReference type="EMBL" id="AHH98615.1"/>
    </source>
</evidence>
<dbReference type="InterPro" id="IPR036388">
    <property type="entry name" value="WH-like_DNA-bd_sf"/>
</dbReference>
<organism evidence="1 2">
    <name type="scientific">Kutzneria albida DSM 43870</name>
    <dbReference type="NCBI Taxonomy" id="1449976"/>
    <lineage>
        <taxon>Bacteria</taxon>
        <taxon>Bacillati</taxon>
        <taxon>Actinomycetota</taxon>
        <taxon>Actinomycetes</taxon>
        <taxon>Pseudonocardiales</taxon>
        <taxon>Pseudonocardiaceae</taxon>
        <taxon>Kutzneria</taxon>
    </lineage>
</organism>